<dbReference type="Proteomes" id="UP000245383">
    <property type="component" value="Unassembled WGS sequence"/>
</dbReference>
<dbReference type="OrthoDB" id="5579505at2759"/>
<evidence type="ECO:0000313" key="1">
    <source>
        <dbReference type="EMBL" id="PVU88769.1"/>
    </source>
</evidence>
<evidence type="ECO:0008006" key="3">
    <source>
        <dbReference type="Google" id="ProtNLM"/>
    </source>
</evidence>
<evidence type="ECO:0000313" key="2">
    <source>
        <dbReference type="Proteomes" id="UP000245383"/>
    </source>
</evidence>
<dbReference type="InterPro" id="IPR036691">
    <property type="entry name" value="Endo/exonu/phosph_ase_sf"/>
</dbReference>
<name>A0A2T9Y8X8_9FUNG</name>
<dbReference type="EMBL" id="MBFR01000361">
    <property type="protein sequence ID" value="PVU88769.1"/>
    <property type="molecule type" value="Genomic_DNA"/>
</dbReference>
<dbReference type="Gene3D" id="3.60.10.10">
    <property type="entry name" value="Endonuclease/exonuclease/phosphatase"/>
    <property type="match status" value="1"/>
</dbReference>
<dbReference type="AlphaFoldDB" id="A0A2T9Y8X8"/>
<comment type="caution">
    <text evidence="1">The sequence shown here is derived from an EMBL/GenBank/DDBJ whole genome shotgun (WGS) entry which is preliminary data.</text>
</comment>
<protein>
    <recommendedName>
        <fullName evidence="3">Endonuclease/exonuclease/phosphatase domain-containing protein</fullName>
    </recommendedName>
</protein>
<dbReference type="SUPFAM" id="SSF56219">
    <property type="entry name" value="DNase I-like"/>
    <property type="match status" value="1"/>
</dbReference>
<keyword evidence="2" id="KW-1185">Reference proteome</keyword>
<proteinExistence type="predicted"/>
<sequence>MRHSNTHSLQQNQLKITKKQPILTEQLTVITFKVRGIKGYQHEFNELMRARQHTVVAVQETLLNKRLPGYTVIESKSDQNLGGNGLLIALKNNSDFRIFKLKQHLNWMSATIVGKTTDSKETKIILVNLHLPSAGKLNLARCLVEKPSGSRYNGLNVGRMLDHILYRGMGERPKYCTVLHTVDLSDHLPIQAE</sequence>
<organism evidence="1 2">
    <name type="scientific">Smittium simulii</name>
    <dbReference type="NCBI Taxonomy" id="133385"/>
    <lineage>
        <taxon>Eukaryota</taxon>
        <taxon>Fungi</taxon>
        <taxon>Fungi incertae sedis</taxon>
        <taxon>Zoopagomycota</taxon>
        <taxon>Kickxellomycotina</taxon>
        <taxon>Harpellomycetes</taxon>
        <taxon>Harpellales</taxon>
        <taxon>Legeriomycetaceae</taxon>
        <taxon>Smittium</taxon>
    </lineage>
</organism>
<accession>A0A2T9Y8X8</accession>
<gene>
    <name evidence="1" type="ORF">BB561_005711</name>
</gene>
<reference evidence="1 2" key="1">
    <citation type="journal article" date="2018" name="MBio">
        <title>Comparative Genomics Reveals the Core Gene Toolbox for the Fungus-Insect Symbiosis.</title>
        <authorList>
            <person name="Wang Y."/>
            <person name="Stata M."/>
            <person name="Wang W."/>
            <person name="Stajich J.E."/>
            <person name="White M.M."/>
            <person name="Moncalvo J.M."/>
        </authorList>
    </citation>
    <scope>NUCLEOTIDE SEQUENCE [LARGE SCALE GENOMIC DNA]</scope>
    <source>
        <strain evidence="1 2">SWE-8-4</strain>
    </source>
</reference>